<gene>
    <name evidence="15" type="ORF">EV356DRAFT_519867</name>
</gene>
<accession>A0A6A6GXB8</accession>
<feature type="coiled-coil region" evidence="10">
    <location>
        <begin position="568"/>
        <end position="609"/>
    </location>
</feature>
<organism evidence="15 16">
    <name type="scientific">Viridothelium virens</name>
    <name type="common">Speckled blister lichen</name>
    <name type="synonym">Trypethelium virens</name>
    <dbReference type="NCBI Taxonomy" id="1048519"/>
    <lineage>
        <taxon>Eukaryota</taxon>
        <taxon>Fungi</taxon>
        <taxon>Dikarya</taxon>
        <taxon>Ascomycota</taxon>
        <taxon>Pezizomycotina</taxon>
        <taxon>Dothideomycetes</taxon>
        <taxon>Dothideomycetes incertae sedis</taxon>
        <taxon>Trypetheliales</taxon>
        <taxon>Trypetheliaceae</taxon>
        <taxon>Viridothelium</taxon>
    </lineage>
</organism>
<feature type="domain" description="Cux N-terminal" evidence="14">
    <location>
        <begin position="38"/>
        <end position="151"/>
    </location>
</feature>
<evidence type="ECO:0000259" key="13">
    <source>
        <dbReference type="Pfam" id="PF08172"/>
    </source>
</evidence>
<dbReference type="InterPro" id="IPR057476">
    <property type="entry name" value="Cux_N"/>
</dbReference>
<feature type="coiled-coil region" evidence="10">
    <location>
        <begin position="442"/>
        <end position="490"/>
    </location>
</feature>
<evidence type="ECO:0000256" key="11">
    <source>
        <dbReference type="SAM" id="MobiDB-lite"/>
    </source>
</evidence>
<feature type="compositionally biased region" description="Low complexity" evidence="11">
    <location>
        <begin position="513"/>
        <end position="531"/>
    </location>
</feature>
<keyword evidence="5 12" id="KW-0812">Transmembrane</keyword>
<evidence type="ECO:0000259" key="14">
    <source>
        <dbReference type="Pfam" id="PF25398"/>
    </source>
</evidence>
<dbReference type="GO" id="GO:0006891">
    <property type="term" value="P:intra-Golgi vesicle-mediated transport"/>
    <property type="evidence" value="ECO:0007669"/>
    <property type="project" value="InterPro"/>
</dbReference>
<evidence type="ECO:0000256" key="2">
    <source>
        <dbReference type="ARBA" id="ARBA00006415"/>
    </source>
</evidence>
<feature type="region of interest" description="Disordered" evidence="11">
    <location>
        <begin position="1"/>
        <end position="29"/>
    </location>
</feature>
<evidence type="ECO:0000256" key="10">
    <source>
        <dbReference type="SAM" id="Coils"/>
    </source>
</evidence>
<evidence type="ECO:0000256" key="4">
    <source>
        <dbReference type="ARBA" id="ARBA00022448"/>
    </source>
</evidence>
<feature type="region of interest" description="Disordered" evidence="11">
    <location>
        <begin position="509"/>
        <end position="560"/>
    </location>
</feature>
<reference evidence="15" key="1">
    <citation type="journal article" date="2020" name="Stud. Mycol.">
        <title>101 Dothideomycetes genomes: a test case for predicting lifestyles and emergence of pathogens.</title>
        <authorList>
            <person name="Haridas S."/>
            <person name="Albert R."/>
            <person name="Binder M."/>
            <person name="Bloem J."/>
            <person name="Labutti K."/>
            <person name="Salamov A."/>
            <person name="Andreopoulos B."/>
            <person name="Baker S."/>
            <person name="Barry K."/>
            <person name="Bills G."/>
            <person name="Bluhm B."/>
            <person name="Cannon C."/>
            <person name="Castanera R."/>
            <person name="Culley D."/>
            <person name="Daum C."/>
            <person name="Ezra D."/>
            <person name="Gonzalez J."/>
            <person name="Henrissat B."/>
            <person name="Kuo A."/>
            <person name="Liang C."/>
            <person name="Lipzen A."/>
            <person name="Lutzoni F."/>
            <person name="Magnuson J."/>
            <person name="Mondo S."/>
            <person name="Nolan M."/>
            <person name="Ohm R."/>
            <person name="Pangilinan J."/>
            <person name="Park H.-J."/>
            <person name="Ramirez L."/>
            <person name="Alfaro M."/>
            <person name="Sun H."/>
            <person name="Tritt A."/>
            <person name="Yoshinaga Y."/>
            <person name="Zwiers L.-H."/>
            <person name="Turgeon B."/>
            <person name="Goodwin S."/>
            <person name="Spatafora J."/>
            <person name="Crous P."/>
            <person name="Grigoriev I."/>
        </authorList>
    </citation>
    <scope>NUCLEOTIDE SEQUENCE</scope>
    <source>
        <strain evidence="15">Tuck. ex Michener</strain>
    </source>
</reference>
<comment type="subcellular location">
    <subcellularLocation>
        <location evidence="1">Golgi apparatus membrane</location>
        <topology evidence="1">Single-pass type IV membrane protein</topology>
    </subcellularLocation>
</comment>
<feature type="transmembrane region" description="Helical" evidence="12">
    <location>
        <begin position="703"/>
        <end position="722"/>
    </location>
</feature>
<feature type="region of interest" description="Disordered" evidence="11">
    <location>
        <begin position="617"/>
        <end position="642"/>
    </location>
</feature>
<dbReference type="PANTHER" id="PTHR14043:SF2">
    <property type="entry name" value="HOMEOBOX PROTEIN CUT"/>
    <property type="match status" value="1"/>
</dbReference>
<comment type="similarity">
    <text evidence="2">Belongs to the CASP family.</text>
</comment>
<sequence length="776" mass="85935">MAELASHGAQESSQEATRSTETPADADTDLLLKTPVPEQENKFQKAIAAWRNVDLTSLVPILDQTASELVDNQKDSLVQRKDLAQKTKDFRKLDDAEKLQEIKGLLKAYQSYIDLVSNQSKATSSAFFQAYTPLSEAPDPYPLLEASVDSLVTAEEIVPKLEDENKQLHAQVQRLTIQLEESENRLDREREARQQSDENVEEKLKEVEASYTAVLEEKQNNWEARERSLEDRVENQDRLLKELKANYEVSQRLEHGDEGAQDASRSSATAAELEIVSSELDRTNQRLAEVEARNEQLRLELAQSTSQQSSQQSGPIEDNPAFLRLQSENSSLLRKLDSAKLEKESDRGKSETNVRAIERELSSIKTERSTLKEKVQKMSDYEEIKQELEMLKSIEFATGDNDDDTQADDSTLAQPNGTTAKSNNDNLEQLLHARNRKLNNDLTILRVSHQDLQSRLSTLQEELSNANMELEQSRSLNATLEMDLQKVQQEASNTFASDTLSVAGTYKSKYQASSMRRSGSRGSPTSSIISGFDPRAGGPSPSSTLEAIRAGEPVGGGSGILPMVAAQRDRFKKRNSELESELQKTYQTVSSLRSEIASLQKDNLNLYEKTRYVSTYNRNQPSASSSSTYTSNTNPSTIRVEGGTGSGLALDRYRSQYEHSISPFAAFRGRESARAFKRMTLPERVVFQITRLVMATRTSRNLFAAYCLGLHLLVLFCLYWMGTTDIEQHSTSLSGAAAMAGAGGAAAAHGGGGAGAGLSGVGGKDWQPEGFNERGR</sequence>
<name>A0A6A6GXB8_VIRVR</name>
<keyword evidence="7" id="KW-0333">Golgi apparatus</keyword>
<proteinExistence type="inferred from homology"/>
<dbReference type="PANTHER" id="PTHR14043">
    <property type="entry name" value="CCAAT DISPLACEMENT PROTEIN-RELATED"/>
    <property type="match status" value="1"/>
</dbReference>
<dbReference type="EMBL" id="ML991841">
    <property type="protein sequence ID" value="KAF2230446.1"/>
    <property type="molecule type" value="Genomic_DNA"/>
</dbReference>
<keyword evidence="6 12" id="KW-1133">Transmembrane helix</keyword>
<feature type="coiled-coil region" evidence="10">
    <location>
        <begin position="354"/>
        <end position="391"/>
    </location>
</feature>
<dbReference type="Proteomes" id="UP000800092">
    <property type="component" value="Unassembled WGS sequence"/>
</dbReference>
<keyword evidence="9 12" id="KW-0472">Membrane</keyword>
<evidence type="ECO:0000313" key="16">
    <source>
        <dbReference type="Proteomes" id="UP000800092"/>
    </source>
</evidence>
<feature type="region of interest" description="Disordered" evidence="11">
    <location>
        <begin position="251"/>
        <end position="270"/>
    </location>
</feature>
<feature type="compositionally biased region" description="Polar residues" evidence="11">
    <location>
        <begin position="414"/>
        <end position="423"/>
    </location>
</feature>
<dbReference type="OrthoDB" id="10257567at2759"/>
<evidence type="ECO:0000256" key="1">
    <source>
        <dbReference type="ARBA" id="ARBA00004409"/>
    </source>
</evidence>
<dbReference type="InterPro" id="IPR012955">
    <property type="entry name" value="CASP_C"/>
</dbReference>
<evidence type="ECO:0000256" key="3">
    <source>
        <dbReference type="ARBA" id="ARBA00018691"/>
    </source>
</evidence>
<evidence type="ECO:0000313" key="15">
    <source>
        <dbReference type="EMBL" id="KAF2230446.1"/>
    </source>
</evidence>
<keyword evidence="4" id="KW-0813">Transport</keyword>
<dbReference type="GO" id="GO:0000139">
    <property type="term" value="C:Golgi membrane"/>
    <property type="evidence" value="ECO:0007669"/>
    <property type="project" value="UniProtKB-SubCell"/>
</dbReference>
<feature type="region of interest" description="Disordered" evidence="11">
    <location>
        <begin position="184"/>
        <end position="204"/>
    </location>
</feature>
<feature type="compositionally biased region" description="Low complexity" evidence="11">
    <location>
        <begin position="621"/>
        <end position="637"/>
    </location>
</feature>
<keyword evidence="16" id="KW-1185">Reference proteome</keyword>
<feature type="region of interest" description="Disordered" evidence="11">
    <location>
        <begin position="750"/>
        <end position="776"/>
    </location>
</feature>
<evidence type="ECO:0000256" key="5">
    <source>
        <dbReference type="ARBA" id="ARBA00022692"/>
    </source>
</evidence>
<dbReference type="AlphaFoldDB" id="A0A6A6GXB8"/>
<dbReference type="Pfam" id="PF08172">
    <property type="entry name" value="CASP_C"/>
    <property type="match status" value="1"/>
</dbReference>
<keyword evidence="8 10" id="KW-0175">Coiled coil</keyword>
<feature type="domain" description="CASP C-terminal" evidence="13">
    <location>
        <begin position="458"/>
        <end position="724"/>
    </location>
</feature>
<feature type="compositionally biased region" description="Polar residues" evidence="11">
    <location>
        <begin position="9"/>
        <end position="22"/>
    </location>
</feature>
<evidence type="ECO:0000256" key="8">
    <source>
        <dbReference type="ARBA" id="ARBA00023054"/>
    </source>
</evidence>
<protein>
    <recommendedName>
        <fullName evidence="3">Protein CASP</fullName>
    </recommendedName>
</protein>
<evidence type="ECO:0000256" key="7">
    <source>
        <dbReference type="ARBA" id="ARBA00023034"/>
    </source>
</evidence>
<evidence type="ECO:0000256" key="9">
    <source>
        <dbReference type="ARBA" id="ARBA00023136"/>
    </source>
</evidence>
<evidence type="ECO:0000256" key="6">
    <source>
        <dbReference type="ARBA" id="ARBA00022989"/>
    </source>
</evidence>
<feature type="region of interest" description="Disordered" evidence="11">
    <location>
        <begin position="398"/>
        <end position="423"/>
    </location>
</feature>
<dbReference type="Pfam" id="PF25398">
    <property type="entry name" value="CUX1_N"/>
    <property type="match status" value="1"/>
</dbReference>
<feature type="compositionally biased region" description="Gly residues" evidence="11">
    <location>
        <begin position="750"/>
        <end position="763"/>
    </location>
</feature>
<evidence type="ECO:0000256" key="12">
    <source>
        <dbReference type="SAM" id="Phobius"/>
    </source>
</evidence>